<evidence type="ECO:0000256" key="3">
    <source>
        <dbReference type="ARBA" id="ARBA00023125"/>
    </source>
</evidence>
<keyword evidence="5" id="KW-0539">Nucleus</keyword>
<dbReference type="GO" id="GO:0003700">
    <property type="term" value="F:DNA-binding transcription factor activity"/>
    <property type="evidence" value="ECO:0007669"/>
    <property type="project" value="InterPro"/>
</dbReference>
<dbReference type="PROSITE" id="PS50811">
    <property type="entry name" value="WRKY"/>
    <property type="match status" value="1"/>
</dbReference>
<feature type="domain" description="WRKY" evidence="8">
    <location>
        <begin position="281"/>
        <end position="347"/>
    </location>
</feature>
<keyword evidence="4" id="KW-0804">Transcription</keyword>
<feature type="compositionally biased region" description="Polar residues" evidence="7">
    <location>
        <begin position="573"/>
        <end position="583"/>
    </location>
</feature>
<dbReference type="PANTHER" id="PTHR31429">
    <property type="entry name" value="WRKY TRANSCRIPTION FACTOR 36-RELATED"/>
    <property type="match status" value="1"/>
</dbReference>
<dbReference type="FunFam" id="2.20.25.80:FF:000002">
    <property type="entry name" value="probable WRKY transcription factor 31"/>
    <property type="match status" value="1"/>
</dbReference>
<dbReference type="Proteomes" id="UP000823388">
    <property type="component" value="Chromosome 5K"/>
</dbReference>
<keyword evidence="2" id="KW-0805">Transcription regulation</keyword>
<evidence type="ECO:0000256" key="2">
    <source>
        <dbReference type="ARBA" id="ARBA00023015"/>
    </source>
</evidence>
<gene>
    <name evidence="9" type="ORF">PVAP13_5KG217100</name>
</gene>
<feature type="compositionally biased region" description="Polar residues" evidence="7">
    <location>
        <begin position="189"/>
        <end position="208"/>
    </location>
</feature>
<dbReference type="Pfam" id="PF03106">
    <property type="entry name" value="WRKY"/>
    <property type="match status" value="1"/>
</dbReference>
<dbReference type="InterPro" id="IPR044810">
    <property type="entry name" value="WRKY_plant"/>
</dbReference>
<dbReference type="AlphaFoldDB" id="A0A8T0SI26"/>
<dbReference type="SUPFAM" id="SSF118290">
    <property type="entry name" value="WRKY DNA-binding domain"/>
    <property type="match status" value="1"/>
</dbReference>
<feature type="coiled-coil region" evidence="6">
    <location>
        <begin position="112"/>
        <end position="146"/>
    </location>
</feature>
<keyword evidence="3" id="KW-0238">DNA-binding</keyword>
<protein>
    <recommendedName>
        <fullName evidence="8">WRKY domain-containing protein</fullName>
    </recommendedName>
</protein>
<feature type="region of interest" description="Disordered" evidence="7">
    <location>
        <begin position="158"/>
        <end position="283"/>
    </location>
</feature>
<comment type="caution">
    <text evidence="9">The sequence shown here is derived from an EMBL/GenBank/DDBJ whole genome shotgun (WGS) entry which is preliminary data.</text>
</comment>
<feature type="compositionally biased region" description="Low complexity" evidence="7">
    <location>
        <begin position="550"/>
        <end position="571"/>
    </location>
</feature>
<comment type="subcellular location">
    <subcellularLocation>
        <location evidence="1">Nucleus</location>
    </subcellularLocation>
</comment>
<evidence type="ECO:0000256" key="6">
    <source>
        <dbReference type="SAM" id="Coils"/>
    </source>
</evidence>
<evidence type="ECO:0000256" key="4">
    <source>
        <dbReference type="ARBA" id="ARBA00023163"/>
    </source>
</evidence>
<keyword evidence="6" id="KW-0175">Coiled coil</keyword>
<proteinExistence type="predicted"/>
<evidence type="ECO:0000256" key="5">
    <source>
        <dbReference type="ARBA" id="ARBA00023242"/>
    </source>
</evidence>
<dbReference type="GO" id="GO:0005634">
    <property type="term" value="C:nucleus"/>
    <property type="evidence" value="ECO:0007669"/>
    <property type="project" value="UniProtKB-SubCell"/>
</dbReference>
<evidence type="ECO:0000256" key="7">
    <source>
        <dbReference type="SAM" id="MobiDB-lite"/>
    </source>
</evidence>
<dbReference type="Gene3D" id="2.20.25.80">
    <property type="entry name" value="WRKY domain"/>
    <property type="match status" value="1"/>
</dbReference>
<feature type="compositionally biased region" description="Low complexity" evidence="7">
    <location>
        <begin position="523"/>
        <end position="533"/>
    </location>
</feature>
<evidence type="ECO:0000259" key="8">
    <source>
        <dbReference type="PROSITE" id="PS50811"/>
    </source>
</evidence>
<sequence length="583" mass="60308">METKPEGHRHDHVHEEDATMAHGGALSLHHHRGAALFGHHQRHDDDEAAGRRGEIREVDFFSRDSGARDGGGGRRLLAGGGGRDDVNIGLDLLTTATAAAAIAGEEGTAAKINHHKMEASAVEAELRRMVDENRRLRGILEELTRNYSTLYQQLLQVTQHHPHQHHHPDLMNNRSSLLPHTHLNAMGAPTTSTTRQLLEARASSTAQRQPDAGAEDEAASDGAGEASPSLSNNAGNNDSDGKRKMSQDGTAAPPRENGEQAASSPGELPGRKARVSVRARSEAPMISDGCQWRKYGQKMAKGNPCPRAYYRCTMAVACPVRKQVQRCAEDKSILVTTYEGHHNHPLPPAATTMANTTSAAAAMLLSGPATSRDGAAGLLSHHHPAALFHHHASIPYASTMATLSASAPFPTITLDLTQAPAGGDAPGIGGLLAHHGLQRPPPVGMIHPAAAGPAMPFAVPSPLAMFLPQRAPAAAAAMPAGLVARQQQQSVMETVTAAIAADPNFTTALAAAISSVMAGGGAHQAQPPAATTPRGSNIGVAGEASGGAGAAPAAPTTTTAAGGAHAASGSPRFATQSCTTSTT</sequence>
<organism evidence="9 10">
    <name type="scientific">Panicum virgatum</name>
    <name type="common">Blackwell switchgrass</name>
    <dbReference type="NCBI Taxonomy" id="38727"/>
    <lineage>
        <taxon>Eukaryota</taxon>
        <taxon>Viridiplantae</taxon>
        <taxon>Streptophyta</taxon>
        <taxon>Embryophyta</taxon>
        <taxon>Tracheophyta</taxon>
        <taxon>Spermatophyta</taxon>
        <taxon>Magnoliopsida</taxon>
        <taxon>Liliopsida</taxon>
        <taxon>Poales</taxon>
        <taxon>Poaceae</taxon>
        <taxon>PACMAD clade</taxon>
        <taxon>Panicoideae</taxon>
        <taxon>Panicodae</taxon>
        <taxon>Paniceae</taxon>
        <taxon>Panicinae</taxon>
        <taxon>Panicum</taxon>
        <taxon>Panicum sect. Hiantes</taxon>
    </lineage>
</organism>
<dbReference type="EMBL" id="CM029045">
    <property type="protein sequence ID" value="KAG2597004.1"/>
    <property type="molecule type" value="Genomic_DNA"/>
</dbReference>
<evidence type="ECO:0000313" key="9">
    <source>
        <dbReference type="EMBL" id="KAG2597004.1"/>
    </source>
</evidence>
<name>A0A8T0SI26_PANVG</name>
<dbReference type="PANTHER" id="PTHR31429:SF59">
    <property type="entry name" value="WRKY TRANSCRIPTION FACTOR 47-RELATED"/>
    <property type="match status" value="1"/>
</dbReference>
<dbReference type="SMART" id="SM00774">
    <property type="entry name" value="WRKY"/>
    <property type="match status" value="1"/>
</dbReference>
<dbReference type="InterPro" id="IPR036576">
    <property type="entry name" value="WRKY_dom_sf"/>
</dbReference>
<evidence type="ECO:0000313" key="10">
    <source>
        <dbReference type="Proteomes" id="UP000823388"/>
    </source>
</evidence>
<accession>A0A8T0SI26</accession>
<dbReference type="InterPro" id="IPR003657">
    <property type="entry name" value="WRKY_dom"/>
</dbReference>
<dbReference type="GO" id="GO:0043565">
    <property type="term" value="F:sequence-specific DNA binding"/>
    <property type="evidence" value="ECO:0007669"/>
    <property type="project" value="InterPro"/>
</dbReference>
<evidence type="ECO:0000256" key="1">
    <source>
        <dbReference type="ARBA" id="ARBA00004123"/>
    </source>
</evidence>
<feature type="compositionally biased region" description="Low complexity" evidence="7">
    <location>
        <begin position="220"/>
        <end position="229"/>
    </location>
</feature>
<feature type="region of interest" description="Disordered" evidence="7">
    <location>
        <begin position="520"/>
        <end position="583"/>
    </location>
</feature>
<reference evidence="9" key="1">
    <citation type="submission" date="2020-05" db="EMBL/GenBank/DDBJ databases">
        <title>WGS assembly of Panicum virgatum.</title>
        <authorList>
            <person name="Lovell J.T."/>
            <person name="Jenkins J."/>
            <person name="Shu S."/>
            <person name="Juenger T.E."/>
            <person name="Schmutz J."/>
        </authorList>
    </citation>
    <scope>NUCLEOTIDE SEQUENCE</scope>
    <source>
        <strain evidence="9">AP13</strain>
    </source>
</reference>
<keyword evidence="10" id="KW-1185">Reference proteome</keyword>